<dbReference type="PANTHER" id="PTHR30188:SF13">
    <property type="entry name" value="CONSERVED HYPOTHETICAL INTEGRAL MEMBRANE PROTEIN YRBE3B"/>
    <property type="match status" value="1"/>
</dbReference>
<gene>
    <name evidence="2" type="ORF">DFR76_112249</name>
</gene>
<evidence type="ECO:0000313" key="2">
    <source>
        <dbReference type="EMBL" id="RDI62930.1"/>
    </source>
</evidence>
<sequence>MAASTYAPRGLGWLSRLYRRHGGLILTKFDALGFVLSFIWQVLSSIPATLKHYRDETLRIISDMTWGRGSVIVGGGTVPMMIVLGLVMGASVAVESFTMLNMLGMGPVTGIVSAYATTRELAPIAAAIGFAAQAGCRITAEIGSMRISEEIDALEAMGLRSVPFVVTTRVIAGAISIVPTFLIGLILAYLSCRGLITLVHGQSAGVYDHYFFQFVAGFDVIAAVIKVAIFATVVILIHSYYGFFATGGPEGVGIASGRAVRVSSVAIVAIDMVLTILLWGFNATISFTG</sequence>
<reference evidence="2 3" key="1">
    <citation type="submission" date="2018-07" db="EMBL/GenBank/DDBJ databases">
        <title>Genomic Encyclopedia of Type Strains, Phase IV (KMG-IV): sequencing the most valuable type-strain genomes for metagenomic binning, comparative biology and taxonomic classification.</title>
        <authorList>
            <person name="Goeker M."/>
        </authorList>
    </citation>
    <scope>NUCLEOTIDE SEQUENCE [LARGE SCALE GENOMIC DNA]</scope>
    <source>
        <strain evidence="2 3">DSM 44290</strain>
    </source>
</reference>
<dbReference type="AlphaFoldDB" id="A0A370HXB7"/>
<dbReference type="PANTHER" id="PTHR30188">
    <property type="entry name" value="ABC TRANSPORTER PERMEASE PROTEIN-RELATED"/>
    <property type="match status" value="1"/>
</dbReference>
<evidence type="ECO:0000256" key="1">
    <source>
        <dbReference type="SAM" id="Phobius"/>
    </source>
</evidence>
<keyword evidence="1" id="KW-0472">Membrane</keyword>
<dbReference type="GO" id="GO:0005548">
    <property type="term" value="F:phospholipid transporter activity"/>
    <property type="evidence" value="ECO:0007669"/>
    <property type="project" value="TreeGrafter"/>
</dbReference>
<feature type="transmembrane region" description="Helical" evidence="1">
    <location>
        <begin position="170"/>
        <end position="190"/>
    </location>
</feature>
<feature type="transmembrane region" description="Helical" evidence="1">
    <location>
        <begin position="261"/>
        <end position="281"/>
    </location>
</feature>
<comment type="caution">
    <text evidence="2">The sequence shown here is derived from an EMBL/GenBank/DDBJ whole genome shotgun (WGS) entry which is preliminary data.</text>
</comment>
<organism evidence="2 3">
    <name type="scientific">Nocardia pseudobrasiliensis</name>
    <dbReference type="NCBI Taxonomy" id="45979"/>
    <lineage>
        <taxon>Bacteria</taxon>
        <taxon>Bacillati</taxon>
        <taxon>Actinomycetota</taxon>
        <taxon>Actinomycetes</taxon>
        <taxon>Mycobacteriales</taxon>
        <taxon>Nocardiaceae</taxon>
        <taxon>Nocardia</taxon>
    </lineage>
</organism>
<keyword evidence="1" id="KW-0812">Transmembrane</keyword>
<proteinExistence type="predicted"/>
<protein>
    <submittedName>
        <fullName evidence="2">Phospholipid/cholesterol/gamma-HCH transport system permease protein</fullName>
    </submittedName>
</protein>
<keyword evidence="3" id="KW-1185">Reference proteome</keyword>
<keyword evidence="1" id="KW-1133">Transmembrane helix</keyword>
<feature type="transmembrane region" description="Helical" evidence="1">
    <location>
        <begin position="211"/>
        <end position="241"/>
    </location>
</feature>
<evidence type="ECO:0000313" key="3">
    <source>
        <dbReference type="Proteomes" id="UP000254869"/>
    </source>
</evidence>
<feature type="transmembrane region" description="Helical" evidence="1">
    <location>
        <begin position="31"/>
        <end position="50"/>
    </location>
</feature>
<dbReference type="Pfam" id="PF02405">
    <property type="entry name" value="MlaE"/>
    <property type="match status" value="1"/>
</dbReference>
<dbReference type="InterPro" id="IPR030802">
    <property type="entry name" value="Permease_MalE"/>
</dbReference>
<accession>A0A370HXB7</accession>
<dbReference type="RefSeq" id="WP_068005604.1">
    <property type="nucleotide sequence ID" value="NZ_QQBC01000012.1"/>
</dbReference>
<name>A0A370HXB7_9NOCA</name>
<dbReference type="Proteomes" id="UP000254869">
    <property type="component" value="Unassembled WGS sequence"/>
</dbReference>
<feature type="transmembrane region" description="Helical" evidence="1">
    <location>
        <begin position="71"/>
        <end position="94"/>
    </location>
</feature>
<dbReference type="STRING" id="1210086.GCA_001613105_06369"/>
<dbReference type="EMBL" id="QQBC01000012">
    <property type="protein sequence ID" value="RDI62930.1"/>
    <property type="molecule type" value="Genomic_DNA"/>
</dbReference>
<dbReference type="GO" id="GO:0043190">
    <property type="term" value="C:ATP-binding cassette (ABC) transporter complex"/>
    <property type="evidence" value="ECO:0007669"/>
    <property type="project" value="InterPro"/>
</dbReference>